<dbReference type="EMBL" id="CT868034">
    <property type="protein sequence ID" value="CAK64785.1"/>
    <property type="molecule type" value="Genomic_DNA"/>
</dbReference>
<accession>A0C1W8</accession>
<dbReference type="KEGG" id="ptm:GSPATT00034262001"/>
<sequence length="115" mass="13874">MFIKHNSLHDRFQGNYQQQLILIRISQTETYSDISGLLSHLFSNCPWRPICTLKGETTELRFKVLTKFYRNQCHSLNLLLIRNRSLLSQQLQLMSIHYCTSQYHQLFLYICLWQY</sequence>
<proteinExistence type="predicted"/>
<dbReference type="InParanoid" id="A0C1W8"/>
<protein>
    <recommendedName>
        <fullName evidence="3">Transmembrane protein</fullName>
    </recommendedName>
</protein>
<gene>
    <name evidence="1" type="ORF">GSPATT00034262001</name>
</gene>
<dbReference type="HOGENOM" id="CLU_2113670_0_0_1"/>
<dbReference type="RefSeq" id="XP_001432182.1">
    <property type="nucleotide sequence ID" value="XM_001432145.2"/>
</dbReference>
<evidence type="ECO:0000313" key="2">
    <source>
        <dbReference type="Proteomes" id="UP000000600"/>
    </source>
</evidence>
<evidence type="ECO:0008006" key="3">
    <source>
        <dbReference type="Google" id="ProtNLM"/>
    </source>
</evidence>
<name>A0C1W8_PARTE</name>
<keyword evidence="2" id="KW-1185">Reference proteome</keyword>
<dbReference type="Proteomes" id="UP000000600">
    <property type="component" value="Unassembled WGS sequence"/>
</dbReference>
<evidence type="ECO:0000313" key="1">
    <source>
        <dbReference type="EMBL" id="CAK64785.1"/>
    </source>
</evidence>
<organism evidence="1 2">
    <name type="scientific">Paramecium tetraurelia</name>
    <dbReference type="NCBI Taxonomy" id="5888"/>
    <lineage>
        <taxon>Eukaryota</taxon>
        <taxon>Sar</taxon>
        <taxon>Alveolata</taxon>
        <taxon>Ciliophora</taxon>
        <taxon>Intramacronucleata</taxon>
        <taxon>Oligohymenophorea</taxon>
        <taxon>Peniculida</taxon>
        <taxon>Parameciidae</taxon>
        <taxon>Paramecium</taxon>
    </lineage>
</organism>
<dbReference type="AlphaFoldDB" id="A0C1W8"/>
<dbReference type="GeneID" id="5017956"/>
<reference evidence="1 2" key="1">
    <citation type="journal article" date="2006" name="Nature">
        <title>Global trends of whole-genome duplications revealed by the ciliate Paramecium tetraurelia.</title>
        <authorList>
            <consortium name="Genoscope"/>
            <person name="Aury J.-M."/>
            <person name="Jaillon O."/>
            <person name="Duret L."/>
            <person name="Noel B."/>
            <person name="Jubin C."/>
            <person name="Porcel B.M."/>
            <person name="Segurens B."/>
            <person name="Daubin V."/>
            <person name="Anthouard V."/>
            <person name="Aiach N."/>
            <person name="Arnaiz O."/>
            <person name="Billaut A."/>
            <person name="Beisson J."/>
            <person name="Blanc I."/>
            <person name="Bouhouche K."/>
            <person name="Camara F."/>
            <person name="Duharcourt S."/>
            <person name="Guigo R."/>
            <person name="Gogendeau D."/>
            <person name="Katinka M."/>
            <person name="Keller A.-M."/>
            <person name="Kissmehl R."/>
            <person name="Klotz C."/>
            <person name="Koll F."/>
            <person name="Le Moue A."/>
            <person name="Lepere C."/>
            <person name="Malinsky S."/>
            <person name="Nowacki M."/>
            <person name="Nowak J.K."/>
            <person name="Plattner H."/>
            <person name="Poulain J."/>
            <person name="Ruiz F."/>
            <person name="Serrano V."/>
            <person name="Zagulski M."/>
            <person name="Dessen P."/>
            <person name="Betermier M."/>
            <person name="Weissenbach J."/>
            <person name="Scarpelli C."/>
            <person name="Schachter V."/>
            <person name="Sperling L."/>
            <person name="Meyer E."/>
            <person name="Cohen J."/>
            <person name="Wincker P."/>
        </authorList>
    </citation>
    <scope>NUCLEOTIDE SEQUENCE [LARGE SCALE GENOMIC DNA]</scope>
    <source>
        <strain evidence="1 2">Stock d4-2</strain>
    </source>
</reference>